<sequence length="429" mass="48686">MRTFAVILYSLIVGCLLLASYATESLIDDYYQEEISQEFRHYGQLLTLLIGRELSGDQTHNQHRLAYWRDYLDEEVEDIELIPLPDGSTNKQASYVDFIDITEQTDHLVVIAPLQQPKLKHMALKYNFVSSFSDEYISAYYLSLIAIYFFLAVVITLISWAMYRYLRQISTVTRSLADGDFTSRMPSYRIPALAKLSADINQMATALDDKTQENIILTGAIHHELRIPITRLRLALDIALNGGSQPETQELLQGMDEDLEELSALMEEILTISRLRLTAVEIDRQEINIIEMTRQIVTQLNSSLPKANITVHAATDFCLLANPTLLERALFNVISNGVKYCQNRVTITFSQEKEQVILSVDDDGPGIEEDERTLILKPFYRTDKSRNRDTGGFGLGLAIANMVLKDTRGWISITDSPRGGARVNLHWPI</sequence>
<reference evidence="17 18" key="1">
    <citation type="journal article" date="2015" name="Genome Announc.">
        <title>Draft Genome Sequences of Marine Isolates of Thalassomonas viridans and Thalassomonas actiniarum.</title>
        <authorList>
            <person name="Olonade I."/>
            <person name="van Zyl L.J."/>
            <person name="Trindade M."/>
        </authorList>
    </citation>
    <scope>NUCLEOTIDE SEQUENCE [LARGE SCALE GENOMIC DNA]</scope>
    <source>
        <strain evidence="17 18">A5K-106</strain>
    </source>
</reference>
<gene>
    <name evidence="17" type="ORF">SG35_018140</name>
</gene>
<keyword evidence="11 14" id="KW-1133">Transmembrane helix</keyword>
<evidence type="ECO:0000259" key="15">
    <source>
        <dbReference type="PROSITE" id="PS50109"/>
    </source>
</evidence>
<dbReference type="PROSITE" id="PS50885">
    <property type="entry name" value="HAMP"/>
    <property type="match status" value="1"/>
</dbReference>
<evidence type="ECO:0000256" key="4">
    <source>
        <dbReference type="ARBA" id="ARBA00022475"/>
    </source>
</evidence>
<dbReference type="InterPro" id="IPR003594">
    <property type="entry name" value="HATPase_dom"/>
</dbReference>
<dbReference type="Gene3D" id="1.10.287.130">
    <property type="match status" value="1"/>
</dbReference>
<dbReference type="InterPro" id="IPR003661">
    <property type="entry name" value="HisK_dim/P_dom"/>
</dbReference>
<organism evidence="17 18">
    <name type="scientific">Thalassomonas actiniarum</name>
    <dbReference type="NCBI Taxonomy" id="485447"/>
    <lineage>
        <taxon>Bacteria</taxon>
        <taxon>Pseudomonadati</taxon>
        <taxon>Pseudomonadota</taxon>
        <taxon>Gammaproteobacteria</taxon>
        <taxon>Alteromonadales</taxon>
        <taxon>Colwelliaceae</taxon>
        <taxon>Thalassomonas</taxon>
    </lineage>
</organism>
<dbReference type="InterPro" id="IPR036097">
    <property type="entry name" value="HisK_dim/P_sf"/>
</dbReference>
<comment type="subcellular location">
    <subcellularLocation>
        <location evidence="2">Cell membrane</location>
        <topology evidence="2">Multi-pass membrane protein</topology>
    </subcellularLocation>
</comment>
<dbReference type="Pfam" id="PF00512">
    <property type="entry name" value="HisKA"/>
    <property type="match status" value="1"/>
</dbReference>
<evidence type="ECO:0000256" key="9">
    <source>
        <dbReference type="ARBA" id="ARBA00022777"/>
    </source>
</evidence>
<evidence type="ECO:0000256" key="12">
    <source>
        <dbReference type="ARBA" id="ARBA00023012"/>
    </source>
</evidence>
<dbReference type="EC" id="2.7.13.3" evidence="3"/>
<dbReference type="SMART" id="SM00387">
    <property type="entry name" value="HATPase_c"/>
    <property type="match status" value="1"/>
</dbReference>
<dbReference type="InterPro" id="IPR004358">
    <property type="entry name" value="Sig_transdc_His_kin-like_C"/>
</dbReference>
<dbReference type="SUPFAM" id="SSF55874">
    <property type="entry name" value="ATPase domain of HSP90 chaperone/DNA topoisomerase II/histidine kinase"/>
    <property type="match status" value="1"/>
</dbReference>
<dbReference type="Gene3D" id="3.30.565.10">
    <property type="entry name" value="Histidine kinase-like ATPase, C-terminal domain"/>
    <property type="match status" value="1"/>
</dbReference>
<evidence type="ECO:0000313" key="17">
    <source>
        <dbReference type="EMBL" id="WDD97252.1"/>
    </source>
</evidence>
<dbReference type="SUPFAM" id="SSF47384">
    <property type="entry name" value="Homodimeric domain of signal transducing histidine kinase"/>
    <property type="match status" value="1"/>
</dbReference>
<evidence type="ECO:0000256" key="5">
    <source>
        <dbReference type="ARBA" id="ARBA00022553"/>
    </source>
</evidence>
<feature type="domain" description="Histidine kinase" evidence="15">
    <location>
        <begin position="220"/>
        <end position="429"/>
    </location>
</feature>
<keyword evidence="10 17" id="KW-0067">ATP-binding</keyword>
<evidence type="ECO:0000256" key="6">
    <source>
        <dbReference type="ARBA" id="ARBA00022679"/>
    </source>
</evidence>
<keyword evidence="13 14" id="KW-0472">Membrane</keyword>
<dbReference type="PRINTS" id="PR00344">
    <property type="entry name" value="BCTRLSENSOR"/>
</dbReference>
<dbReference type="InterPro" id="IPR036890">
    <property type="entry name" value="HATPase_C_sf"/>
</dbReference>
<dbReference type="Pfam" id="PF02518">
    <property type="entry name" value="HATPase_c"/>
    <property type="match status" value="1"/>
</dbReference>
<dbReference type="KEGG" id="tact:SG35_018140"/>
<dbReference type="Gene3D" id="6.10.340.10">
    <property type="match status" value="1"/>
</dbReference>
<keyword evidence="18" id="KW-1185">Reference proteome</keyword>
<feature type="domain" description="HAMP" evidence="16">
    <location>
        <begin position="160"/>
        <end position="212"/>
    </location>
</feature>
<dbReference type="Proteomes" id="UP000032568">
    <property type="component" value="Chromosome"/>
</dbReference>
<accession>A0AAF0C1B9</accession>
<keyword evidence="12" id="KW-0902">Two-component regulatory system</keyword>
<keyword evidence="6" id="KW-0808">Transferase</keyword>
<keyword evidence="4" id="KW-1003">Cell membrane</keyword>
<dbReference type="GO" id="GO:0000155">
    <property type="term" value="F:phosphorelay sensor kinase activity"/>
    <property type="evidence" value="ECO:0007669"/>
    <property type="project" value="InterPro"/>
</dbReference>
<dbReference type="PANTHER" id="PTHR45528">
    <property type="entry name" value="SENSOR HISTIDINE KINASE CPXA"/>
    <property type="match status" value="1"/>
</dbReference>
<reference evidence="17 18" key="2">
    <citation type="journal article" date="2022" name="Mar. Drugs">
        <title>Bioassay-Guided Fractionation Leads to the Detection of Cholic Acid Generated by the Rare Thalassomonas sp.</title>
        <authorList>
            <person name="Pheiffer F."/>
            <person name="Schneider Y.K."/>
            <person name="Hansen E.H."/>
            <person name="Andersen J.H."/>
            <person name="Isaksson J."/>
            <person name="Busche T."/>
            <person name="R C."/>
            <person name="Kalinowski J."/>
            <person name="Zyl L.V."/>
            <person name="Trindade M."/>
        </authorList>
    </citation>
    <scope>NUCLEOTIDE SEQUENCE [LARGE SCALE GENOMIC DNA]</scope>
    <source>
        <strain evidence="17 18">A5K-106</strain>
    </source>
</reference>
<dbReference type="GO" id="GO:0005886">
    <property type="term" value="C:plasma membrane"/>
    <property type="evidence" value="ECO:0007669"/>
    <property type="project" value="UniProtKB-SubCell"/>
</dbReference>
<dbReference type="Pfam" id="PF00672">
    <property type="entry name" value="HAMP"/>
    <property type="match status" value="1"/>
</dbReference>
<dbReference type="InterPro" id="IPR005467">
    <property type="entry name" value="His_kinase_dom"/>
</dbReference>
<keyword evidence="5" id="KW-0597">Phosphoprotein</keyword>
<dbReference type="PANTHER" id="PTHR45528:SF1">
    <property type="entry name" value="SENSOR HISTIDINE KINASE CPXA"/>
    <property type="match status" value="1"/>
</dbReference>
<dbReference type="SMART" id="SM00388">
    <property type="entry name" value="HisKA"/>
    <property type="match status" value="1"/>
</dbReference>
<evidence type="ECO:0000256" key="1">
    <source>
        <dbReference type="ARBA" id="ARBA00000085"/>
    </source>
</evidence>
<dbReference type="CDD" id="cd00082">
    <property type="entry name" value="HisKA"/>
    <property type="match status" value="1"/>
</dbReference>
<dbReference type="PROSITE" id="PS50109">
    <property type="entry name" value="HIS_KIN"/>
    <property type="match status" value="1"/>
</dbReference>
<dbReference type="AlphaFoldDB" id="A0AAF0C1B9"/>
<dbReference type="InterPro" id="IPR003660">
    <property type="entry name" value="HAMP_dom"/>
</dbReference>
<evidence type="ECO:0000313" key="18">
    <source>
        <dbReference type="Proteomes" id="UP000032568"/>
    </source>
</evidence>
<evidence type="ECO:0000256" key="13">
    <source>
        <dbReference type="ARBA" id="ARBA00023136"/>
    </source>
</evidence>
<dbReference type="RefSeq" id="WP_044836034.1">
    <property type="nucleotide sequence ID" value="NZ_CP059735.1"/>
</dbReference>
<evidence type="ECO:0000256" key="8">
    <source>
        <dbReference type="ARBA" id="ARBA00022741"/>
    </source>
</evidence>
<dbReference type="PROSITE" id="PS51257">
    <property type="entry name" value="PROKAR_LIPOPROTEIN"/>
    <property type="match status" value="1"/>
</dbReference>
<evidence type="ECO:0000256" key="10">
    <source>
        <dbReference type="ARBA" id="ARBA00022840"/>
    </source>
</evidence>
<dbReference type="InterPro" id="IPR050398">
    <property type="entry name" value="HssS/ArlS-like"/>
</dbReference>
<evidence type="ECO:0000256" key="11">
    <source>
        <dbReference type="ARBA" id="ARBA00022989"/>
    </source>
</evidence>
<keyword evidence="9" id="KW-0418">Kinase</keyword>
<evidence type="ECO:0000256" key="3">
    <source>
        <dbReference type="ARBA" id="ARBA00012438"/>
    </source>
</evidence>
<keyword evidence="8" id="KW-0547">Nucleotide-binding</keyword>
<feature type="transmembrane region" description="Helical" evidence="14">
    <location>
        <begin position="140"/>
        <end position="163"/>
    </location>
</feature>
<name>A0AAF0C1B9_9GAMM</name>
<evidence type="ECO:0000256" key="7">
    <source>
        <dbReference type="ARBA" id="ARBA00022692"/>
    </source>
</evidence>
<evidence type="ECO:0000256" key="2">
    <source>
        <dbReference type="ARBA" id="ARBA00004651"/>
    </source>
</evidence>
<comment type="catalytic activity">
    <reaction evidence="1">
        <text>ATP + protein L-histidine = ADP + protein N-phospho-L-histidine.</text>
        <dbReference type="EC" id="2.7.13.3"/>
    </reaction>
</comment>
<keyword evidence="7 14" id="KW-0812">Transmembrane</keyword>
<proteinExistence type="predicted"/>
<dbReference type="EMBL" id="CP059735">
    <property type="protein sequence ID" value="WDD97252.1"/>
    <property type="molecule type" value="Genomic_DNA"/>
</dbReference>
<dbReference type="GO" id="GO:0005524">
    <property type="term" value="F:ATP binding"/>
    <property type="evidence" value="ECO:0007669"/>
    <property type="project" value="UniProtKB-KW"/>
</dbReference>
<dbReference type="CDD" id="cd06225">
    <property type="entry name" value="HAMP"/>
    <property type="match status" value="1"/>
</dbReference>
<protein>
    <recommendedName>
        <fullName evidence="3">histidine kinase</fullName>
        <ecNumber evidence="3">2.7.13.3</ecNumber>
    </recommendedName>
</protein>
<dbReference type="SMART" id="SM00304">
    <property type="entry name" value="HAMP"/>
    <property type="match status" value="1"/>
</dbReference>
<evidence type="ECO:0000259" key="16">
    <source>
        <dbReference type="PROSITE" id="PS50885"/>
    </source>
</evidence>
<evidence type="ECO:0000256" key="14">
    <source>
        <dbReference type="SAM" id="Phobius"/>
    </source>
</evidence>